<dbReference type="EMBL" id="FTOP01000001">
    <property type="protein sequence ID" value="SIS48938.1"/>
    <property type="molecule type" value="Genomic_DNA"/>
</dbReference>
<evidence type="ECO:0000313" key="2">
    <source>
        <dbReference type="EMBL" id="SIS48938.1"/>
    </source>
</evidence>
<keyword evidence="3" id="KW-1185">Reference proteome</keyword>
<evidence type="ECO:0000313" key="3">
    <source>
        <dbReference type="Proteomes" id="UP000186026"/>
    </source>
</evidence>
<sequence>MTFRKLFIQSLPIVVVFMLVEQFWLNKGQNVWMTILGGVIFFIVYFAFMCWVHGLIPKKKG</sequence>
<evidence type="ECO:0000256" key="1">
    <source>
        <dbReference type="SAM" id="Phobius"/>
    </source>
</evidence>
<keyword evidence="1" id="KW-0812">Transmembrane</keyword>
<name>A0A1N7JI09_9BACT</name>
<keyword evidence="1" id="KW-1133">Transmembrane helix</keyword>
<dbReference type="Proteomes" id="UP000186026">
    <property type="component" value="Unassembled WGS sequence"/>
</dbReference>
<feature type="transmembrane region" description="Helical" evidence="1">
    <location>
        <begin position="7"/>
        <end position="25"/>
    </location>
</feature>
<organism evidence="2 3">
    <name type="scientific">Belliella pelovolcani</name>
    <dbReference type="NCBI Taxonomy" id="529505"/>
    <lineage>
        <taxon>Bacteria</taxon>
        <taxon>Pseudomonadati</taxon>
        <taxon>Bacteroidota</taxon>
        <taxon>Cytophagia</taxon>
        <taxon>Cytophagales</taxon>
        <taxon>Cyclobacteriaceae</taxon>
        <taxon>Belliella</taxon>
    </lineage>
</organism>
<accession>A0A1N7JI09</accession>
<protein>
    <submittedName>
        <fullName evidence="2">Uncharacterized protein</fullName>
    </submittedName>
</protein>
<reference evidence="3" key="1">
    <citation type="submission" date="2017-01" db="EMBL/GenBank/DDBJ databases">
        <authorList>
            <person name="Varghese N."/>
            <person name="Submissions S."/>
        </authorList>
    </citation>
    <scope>NUCLEOTIDE SEQUENCE [LARGE SCALE GENOMIC DNA]</scope>
    <source>
        <strain evidence="3">DSM 46698</strain>
    </source>
</reference>
<gene>
    <name evidence="2" type="ORF">SAMN05421761_10117</name>
</gene>
<dbReference type="AlphaFoldDB" id="A0A1N7JI09"/>
<proteinExistence type="predicted"/>
<feature type="transmembrane region" description="Helical" evidence="1">
    <location>
        <begin position="31"/>
        <end position="56"/>
    </location>
</feature>
<keyword evidence="1" id="KW-0472">Membrane</keyword>